<sequence>MRRAYQIRGCFDSQKVNIATDNADPLKMVAVGDVIAPGQYRAYPQRWYVLGTACLLMLSNATIWISCSPISSVTDEFYCPQNGSRHEAGSERCDVSYWTAQIFQIVGVATGILGMYVTDTYGIKTSCIVSSACNFLGILIRLASTLPFFASYSPLLLHYTGQTIAAFAQPFLLCLPPKVAQFWFPESQRTLANAIAFISNPIGVIIGSLTPAVIVHGSNLSQELIVMNSGLTALAAAIFLMSLLIRGGRPPTPPSPSTESVLSPPFFEGLCLLFKNRAFYVQMITATSGFAIIFSIFLAGDRMFDELGYPEVNGYGMALGSGVGCVGALFGGFFVDRTKKFSEVIKLSYLGTALSVLGITLFFRFQQYSQFNLVLIMLLITLINFFSSPTWPVSLELGVETTFPVAEATSAGVLVTCGQLFLFVLGYSMKGVAALGSTSSNNPYQAAVDLWCLVTFAVTIFTFIFLHPRHKRLEFEQKELQRKAEMSAKF</sequence>
<proteinExistence type="predicted"/>
<dbReference type="Gene3D" id="1.20.1250.20">
    <property type="entry name" value="MFS general substrate transporter like domains"/>
    <property type="match status" value="1"/>
</dbReference>
<dbReference type="WBParaSite" id="L893_g1865.t2">
    <property type="protein sequence ID" value="L893_g1865.t2"/>
    <property type="gene ID" value="L893_g1865"/>
</dbReference>
<dbReference type="InterPro" id="IPR036259">
    <property type="entry name" value="MFS_trans_sf"/>
</dbReference>
<keyword evidence="2 5" id="KW-0812">Transmembrane</keyword>
<dbReference type="PANTHER" id="PTHR10924:SF8">
    <property type="entry name" value="MFS DOMAIN-CONTAINING PROTEIN-RELATED"/>
    <property type="match status" value="1"/>
</dbReference>
<feature type="transmembrane region" description="Helical" evidence="5">
    <location>
        <begin position="195"/>
        <end position="218"/>
    </location>
</feature>
<evidence type="ECO:0000256" key="5">
    <source>
        <dbReference type="SAM" id="Phobius"/>
    </source>
</evidence>
<feature type="transmembrane region" description="Helical" evidence="5">
    <location>
        <begin position="47"/>
        <end position="65"/>
    </location>
</feature>
<evidence type="ECO:0000256" key="2">
    <source>
        <dbReference type="ARBA" id="ARBA00022692"/>
    </source>
</evidence>
<accession>A0A1I7YQ15</accession>
<evidence type="ECO:0000313" key="7">
    <source>
        <dbReference type="WBParaSite" id="L893_g1865.t2"/>
    </source>
</evidence>
<protein>
    <submittedName>
        <fullName evidence="7">MFS domain-containing protein</fullName>
    </submittedName>
</protein>
<comment type="subcellular location">
    <subcellularLocation>
        <location evidence="1">Membrane</location>
        <topology evidence="1">Multi-pass membrane protein</topology>
    </subcellularLocation>
</comment>
<evidence type="ECO:0000256" key="1">
    <source>
        <dbReference type="ARBA" id="ARBA00004141"/>
    </source>
</evidence>
<keyword evidence="6" id="KW-1185">Reference proteome</keyword>
<keyword evidence="3 5" id="KW-1133">Transmembrane helix</keyword>
<dbReference type="InterPro" id="IPR011701">
    <property type="entry name" value="MFS"/>
</dbReference>
<reference evidence="7" key="1">
    <citation type="submission" date="2016-11" db="UniProtKB">
        <authorList>
            <consortium name="WormBaseParasite"/>
        </authorList>
    </citation>
    <scope>IDENTIFICATION</scope>
</reference>
<keyword evidence="4 5" id="KW-0472">Membrane</keyword>
<feature type="transmembrane region" description="Helical" evidence="5">
    <location>
        <begin position="371"/>
        <end position="393"/>
    </location>
</feature>
<dbReference type="InterPro" id="IPR049680">
    <property type="entry name" value="FLVCR1-2_SLC49-like"/>
</dbReference>
<dbReference type="AlphaFoldDB" id="A0A1I7YQ15"/>
<feature type="transmembrane region" description="Helical" evidence="5">
    <location>
        <begin position="224"/>
        <end position="245"/>
    </location>
</feature>
<feature type="transmembrane region" description="Helical" evidence="5">
    <location>
        <begin position="405"/>
        <end position="428"/>
    </location>
</feature>
<dbReference type="SUPFAM" id="SSF103473">
    <property type="entry name" value="MFS general substrate transporter"/>
    <property type="match status" value="1"/>
</dbReference>
<dbReference type="PANTHER" id="PTHR10924">
    <property type="entry name" value="MAJOR FACILITATOR SUPERFAMILY PROTEIN-RELATED"/>
    <property type="match status" value="1"/>
</dbReference>
<feature type="transmembrane region" description="Helical" evidence="5">
    <location>
        <begin position="347"/>
        <end position="365"/>
    </location>
</feature>
<dbReference type="GO" id="GO:0016020">
    <property type="term" value="C:membrane"/>
    <property type="evidence" value="ECO:0007669"/>
    <property type="project" value="UniProtKB-SubCell"/>
</dbReference>
<name>A0A1I7YQ15_9BILA</name>
<evidence type="ECO:0000256" key="3">
    <source>
        <dbReference type="ARBA" id="ARBA00022989"/>
    </source>
</evidence>
<evidence type="ECO:0000256" key="4">
    <source>
        <dbReference type="ARBA" id="ARBA00023136"/>
    </source>
</evidence>
<dbReference type="GO" id="GO:0022857">
    <property type="term" value="F:transmembrane transporter activity"/>
    <property type="evidence" value="ECO:0007669"/>
    <property type="project" value="InterPro"/>
</dbReference>
<dbReference type="Pfam" id="PF07690">
    <property type="entry name" value="MFS_1"/>
    <property type="match status" value="1"/>
</dbReference>
<organism evidence="6 7">
    <name type="scientific">Steinernema glaseri</name>
    <dbReference type="NCBI Taxonomy" id="37863"/>
    <lineage>
        <taxon>Eukaryota</taxon>
        <taxon>Metazoa</taxon>
        <taxon>Ecdysozoa</taxon>
        <taxon>Nematoda</taxon>
        <taxon>Chromadorea</taxon>
        <taxon>Rhabditida</taxon>
        <taxon>Tylenchina</taxon>
        <taxon>Panagrolaimomorpha</taxon>
        <taxon>Strongyloidoidea</taxon>
        <taxon>Steinernematidae</taxon>
        <taxon>Steinernema</taxon>
    </lineage>
</organism>
<feature type="transmembrane region" description="Helical" evidence="5">
    <location>
        <begin position="279"/>
        <end position="300"/>
    </location>
</feature>
<evidence type="ECO:0000313" key="6">
    <source>
        <dbReference type="Proteomes" id="UP000095287"/>
    </source>
</evidence>
<feature type="transmembrane region" description="Helical" evidence="5">
    <location>
        <begin position="95"/>
        <end position="116"/>
    </location>
</feature>
<feature type="transmembrane region" description="Helical" evidence="5">
    <location>
        <begin position="448"/>
        <end position="466"/>
    </location>
</feature>
<feature type="transmembrane region" description="Helical" evidence="5">
    <location>
        <begin position="128"/>
        <end position="150"/>
    </location>
</feature>
<dbReference type="Proteomes" id="UP000095287">
    <property type="component" value="Unplaced"/>
</dbReference>
<feature type="transmembrane region" description="Helical" evidence="5">
    <location>
        <begin position="312"/>
        <end position="335"/>
    </location>
</feature>